<sequence>MGVGHLFLYWLIGYLIRLVFNLLFKPIVVWAGTSGTPLYEN</sequence>
<dbReference type="AlphaFoldDB" id="D5GBY8"/>
<evidence type="ECO:0000256" key="1">
    <source>
        <dbReference type="SAM" id="Phobius"/>
    </source>
</evidence>
<dbReference type="RefSeq" id="XP_002837797.1">
    <property type="nucleotide sequence ID" value="XM_002837751.1"/>
</dbReference>
<accession>D5GBY8</accession>
<feature type="transmembrane region" description="Helical" evidence="1">
    <location>
        <begin position="6"/>
        <end position="24"/>
    </location>
</feature>
<keyword evidence="3" id="KW-1185">Reference proteome</keyword>
<reference evidence="2 3" key="1">
    <citation type="journal article" date="2010" name="Nature">
        <title>Perigord black truffle genome uncovers evolutionary origins and mechanisms of symbiosis.</title>
        <authorList>
            <person name="Martin F."/>
            <person name="Kohler A."/>
            <person name="Murat C."/>
            <person name="Balestrini R."/>
            <person name="Coutinho P.M."/>
            <person name="Jaillon O."/>
            <person name="Montanini B."/>
            <person name="Morin E."/>
            <person name="Noel B."/>
            <person name="Percudani R."/>
            <person name="Porcel B."/>
            <person name="Rubini A."/>
            <person name="Amicucci A."/>
            <person name="Amselem J."/>
            <person name="Anthouard V."/>
            <person name="Arcioni S."/>
            <person name="Artiguenave F."/>
            <person name="Aury J.M."/>
            <person name="Ballario P."/>
            <person name="Bolchi A."/>
            <person name="Brenna A."/>
            <person name="Brun A."/>
            <person name="Buee M."/>
            <person name="Cantarel B."/>
            <person name="Chevalier G."/>
            <person name="Couloux A."/>
            <person name="Da Silva C."/>
            <person name="Denoeud F."/>
            <person name="Duplessis S."/>
            <person name="Ghignone S."/>
            <person name="Hilselberger B."/>
            <person name="Iotti M."/>
            <person name="Marcais B."/>
            <person name="Mello A."/>
            <person name="Miranda M."/>
            <person name="Pacioni G."/>
            <person name="Quesneville H."/>
            <person name="Riccioni C."/>
            <person name="Ruotolo R."/>
            <person name="Splivallo R."/>
            <person name="Stocchi V."/>
            <person name="Tisserant E."/>
            <person name="Viscomi A.R."/>
            <person name="Zambonelli A."/>
            <person name="Zampieri E."/>
            <person name="Henrissat B."/>
            <person name="Lebrun M.H."/>
            <person name="Paolocci F."/>
            <person name="Bonfante P."/>
            <person name="Ottonello S."/>
            <person name="Wincker P."/>
        </authorList>
    </citation>
    <scope>NUCLEOTIDE SEQUENCE [LARGE SCALE GENOMIC DNA]</scope>
    <source>
        <strain evidence="2 3">Mel28</strain>
    </source>
</reference>
<proteinExistence type="predicted"/>
<dbReference type="EMBL" id="FN430097">
    <property type="protein sequence ID" value="CAZ81988.1"/>
    <property type="molecule type" value="Genomic_DNA"/>
</dbReference>
<evidence type="ECO:0000313" key="2">
    <source>
        <dbReference type="EMBL" id="CAZ81988.1"/>
    </source>
</evidence>
<keyword evidence="1" id="KW-0472">Membrane</keyword>
<name>D5GBY8_TUBMM</name>
<organism evidence="2 3">
    <name type="scientific">Tuber melanosporum (strain Mel28)</name>
    <name type="common">Perigord black truffle</name>
    <dbReference type="NCBI Taxonomy" id="656061"/>
    <lineage>
        <taxon>Eukaryota</taxon>
        <taxon>Fungi</taxon>
        <taxon>Dikarya</taxon>
        <taxon>Ascomycota</taxon>
        <taxon>Pezizomycotina</taxon>
        <taxon>Pezizomycetes</taxon>
        <taxon>Pezizales</taxon>
        <taxon>Tuberaceae</taxon>
        <taxon>Tuber</taxon>
    </lineage>
</organism>
<keyword evidence="1" id="KW-1133">Transmembrane helix</keyword>
<dbReference type="GeneID" id="9185423"/>
<keyword evidence="1" id="KW-0812">Transmembrane</keyword>
<dbReference type="Proteomes" id="UP000006911">
    <property type="component" value="Unassembled WGS sequence"/>
</dbReference>
<gene>
    <name evidence="2" type="ORF">GSTUM_00005647001</name>
</gene>
<dbReference type="InParanoid" id="D5GBY8"/>
<protein>
    <submittedName>
        <fullName evidence="2">(Perigord truffle) hypothetical protein</fullName>
    </submittedName>
</protein>
<dbReference type="HOGENOM" id="CLU_3279817_0_0_1"/>
<evidence type="ECO:0000313" key="3">
    <source>
        <dbReference type="Proteomes" id="UP000006911"/>
    </source>
</evidence>
<dbReference type="KEGG" id="tml:GSTUM_00005647001"/>